<dbReference type="GeneID" id="14653051"/>
<dbReference type="Gene3D" id="6.10.250.1680">
    <property type="match status" value="1"/>
</dbReference>
<evidence type="ECO:0000313" key="3">
    <source>
        <dbReference type="Proteomes" id="UP000011867"/>
    </source>
</evidence>
<accession>M1XP13</accession>
<dbReference type="Pfam" id="PF07920">
    <property type="entry name" value="DUF1684"/>
    <property type="match status" value="1"/>
</dbReference>
<evidence type="ECO:0000313" key="2">
    <source>
        <dbReference type="EMBL" id="CCQ35734.1"/>
    </source>
</evidence>
<proteinExistence type="predicted"/>
<sequence length="188" mass="21531">MEFDVESWREELVSYREQKDEQFEVPHSSPLGPEGRKEFDGIEYFEPDPDYRVETTVELDGSDETVAMETTADGEQLYERTARLHFEVPNASGEPTEGTLVGYTRVDQDEGSLFVPFRDKTTGQQTYPAGRYIELHYEGALDDGETFPLDFNLAYNPFCAYAAAYECPLPPRENWLEIAIPAGERYEE</sequence>
<dbReference type="AlphaFoldDB" id="M1XP13"/>
<protein>
    <submittedName>
        <fullName evidence="2">DUF1684 family protein</fullName>
    </submittedName>
</protein>
<feature type="region of interest" description="Disordered" evidence="1">
    <location>
        <begin position="17"/>
        <end position="40"/>
    </location>
</feature>
<dbReference type="InterPro" id="IPR012467">
    <property type="entry name" value="DUF1684"/>
</dbReference>
<dbReference type="HOGENOM" id="CLU_090976_1_0_2"/>
<gene>
    <name evidence="2" type="ordered locus">Nmlp_1533</name>
</gene>
<name>M1XP13_NATM8</name>
<dbReference type="RefSeq" id="WP_015408578.1">
    <property type="nucleotide sequence ID" value="NC_020388.1"/>
</dbReference>
<organism evidence="2 3">
    <name type="scientific">Natronomonas moolapensis (strain DSM 18674 / CECT 7526 / JCM 14361 / 8.8.11)</name>
    <dbReference type="NCBI Taxonomy" id="268739"/>
    <lineage>
        <taxon>Archaea</taxon>
        <taxon>Methanobacteriati</taxon>
        <taxon>Methanobacteriota</taxon>
        <taxon>Stenosarchaea group</taxon>
        <taxon>Halobacteria</taxon>
        <taxon>Halobacteriales</taxon>
        <taxon>Natronomonadaceae</taxon>
        <taxon>Natronomonas</taxon>
    </lineage>
</organism>
<evidence type="ECO:0000256" key="1">
    <source>
        <dbReference type="SAM" id="MobiDB-lite"/>
    </source>
</evidence>
<dbReference type="KEGG" id="nmo:Nmlp_1533"/>
<keyword evidence="3" id="KW-1185">Reference proteome</keyword>
<reference evidence="2 3" key="1">
    <citation type="journal article" date="2013" name="Genome Announc.">
        <title>Genome of the haloarchaeon Natronomonas moolapensis, a neutrophilic member of a previously haloalkaliphilic genus.</title>
        <authorList>
            <person name="Dyall-Smith M.L."/>
            <person name="Pfeiffer F."/>
            <person name="Oberwinkler T."/>
            <person name="Klee K."/>
            <person name="Rampp M."/>
            <person name="Palm P."/>
            <person name="Gross K."/>
            <person name="Schuster S.C."/>
            <person name="Oesterhelt D."/>
        </authorList>
    </citation>
    <scope>NUCLEOTIDE SEQUENCE [LARGE SCALE GENOMIC DNA]</scope>
    <source>
        <strain evidence="3">DSM 18674 / JCM 14361 / 8.8.11</strain>
    </source>
</reference>
<dbReference type="eggNOG" id="arCOG04570">
    <property type="taxonomic scope" value="Archaea"/>
</dbReference>
<dbReference type="EMBL" id="HF582854">
    <property type="protein sequence ID" value="CCQ35734.1"/>
    <property type="molecule type" value="Genomic_DNA"/>
</dbReference>
<dbReference type="PANTHER" id="PTHR41913">
    <property type="entry name" value="DUF1684 DOMAIN-CONTAINING PROTEIN"/>
    <property type="match status" value="1"/>
</dbReference>
<dbReference type="PANTHER" id="PTHR41913:SF1">
    <property type="entry name" value="DUF1684 DOMAIN-CONTAINING PROTEIN"/>
    <property type="match status" value="1"/>
</dbReference>
<dbReference type="Proteomes" id="UP000011867">
    <property type="component" value="Chromosome"/>
</dbReference>
<dbReference type="OrthoDB" id="334216at2157"/>